<keyword evidence="1" id="KW-0969">Cilium</keyword>
<name>A0A1J5QSY1_9ZZZZ</name>
<dbReference type="EMBL" id="MLJW01000747">
    <property type="protein sequence ID" value="OIQ82991.1"/>
    <property type="molecule type" value="Genomic_DNA"/>
</dbReference>
<proteinExistence type="predicted"/>
<accession>A0A1J5QSY1</accession>
<keyword evidence="1" id="KW-0489">Methyltransferase</keyword>
<protein>
    <submittedName>
        <fullName evidence="1">Flagellin N-methylase</fullName>
    </submittedName>
</protein>
<organism evidence="1">
    <name type="scientific">mine drainage metagenome</name>
    <dbReference type="NCBI Taxonomy" id="410659"/>
    <lineage>
        <taxon>unclassified sequences</taxon>
        <taxon>metagenomes</taxon>
        <taxon>ecological metagenomes</taxon>
    </lineage>
</organism>
<evidence type="ECO:0000313" key="1">
    <source>
        <dbReference type="EMBL" id="OIQ82991.1"/>
    </source>
</evidence>
<dbReference type="Pfam" id="PF03692">
    <property type="entry name" value="CxxCxxCC"/>
    <property type="match status" value="1"/>
</dbReference>
<dbReference type="GO" id="GO:0008168">
    <property type="term" value="F:methyltransferase activity"/>
    <property type="evidence" value="ECO:0007669"/>
    <property type="project" value="UniProtKB-KW"/>
</dbReference>
<keyword evidence="1" id="KW-0966">Cell projection</keyword>
<comment type="caution">
    <text evidence="1">The sequence shown here is derived from an EMBL/GenBank/DDBJ whole genome shotgun (WGS) entry which is preliminary data.</text>
</comment>
<dbReference type="GO" id="GO:0032259">
    <property type="term" value="P:methylation"/>
    <property type="evidence" value="ECO:0007669"/>
    <property type="project" value="UniProtKB-KW"/>
</dbReference>
<sequence length="204" mass="22829">MNITIVDESTLEQRRQLASDKLSVFFDRVPAALRERVSALPARISNMNARAVVKLQEVLRIADELFAHADGLIACAKGCGHCCHVSVPIADFEAQYIADNIGVRPVALQQSIRHGLDEFSERTPCPFLQQGACSIYAVRPLTCRLHVNFDLDNYWCLHENWKKPDAIIPRPTIHALVDAYRRLAGQAHPVVADIRDFFPDGKST</sequence>
<dbReference type="AlphaFoldDB" id="A0A1J5QSY1"/>
<dbReference type="InterPro" id="IPR005358">
    <property type="entry name" value="Puta_zinc/iron-chelating_dom"/>
</dbReference>
<gene>
    <name evidence="1" type="ORF">GALL_352210</name>
</gene>
<keyword evidence="1" id="KW-0282">Flagellum</keyword>
<reference evidence="1" key="1">
    <citation type="submission" date="2016-10" db="EMBL/GenBank/DDBJ databases">
        <title>Sequence of Gallionella enrichment culture.</title>
        <authorList>
            <person name="Poehlein A."/>
            <person name="Muehling M."/>
            <person name="Daniel R."/>
        </authorList>
    </citation>
    <scope>NUCLEOTIDE SEQUENCE</scope>
</reference>
<keyword evidence="1" id="KW-0808">Transferase</keyword>